<feature type="region of interest" description="Disordered" evidence="1">
    <location>
        <begin position="163"/>
        <end position="185"/>
    </location>
</feature>
<keyword evidence="3" id="KW-1185">Reference proteome</keyword>
<protein>
    <submittedName>
        <fullName evidence="2">Uncharacterized protein</fullName>
    </submittedName>
</protein>
<evidence type="ECO:0000313" key="3">
    <source>
        <dbReference type="Proteomes" id="UP001151760"/>
    </source>
</evidence>
<evidence type="ECO:0000256" key="1">
    <source>
        <dbReference type="SAM" id="MobiDB-lite"/>
    </source>
</evidence>
<organism evidence="2 3">
    <name type="scientific">Tanacetum coccineum</name>
    <dbReference type="NCBI Taxonomy" id="301880"/>
    <lineage>
        <taxon>Eukaryota</taxon>
        <taxon>Viridiplantae</taxon>
        <taxon>Streptophyta</taxon>
        <taxon>Embryophyta</taxon>
        <taxon>Tracheophyta</taxon>
        <taxon>Spermatophyta</taxon>
        <taxon>Magnoliopsida</taxon>
        <taxon>eudicotyledons</taxon>
        <taxon>Gunneridae</taxon>
        <taxon>Pentapetalae</taxon>
        <taxon>asterids</taxon>
        <taxon>campanulids</taxon>
        <taxon>Asterales</taxon>
        <taxon>Asteraceae</taxon>
        <taxon>Asteroideae</taxon>
        <taxon>Anthemideae</taxon>
        <taxon>Anthemidinae</taxon>
        <taxon>Tanacetum</taxon>
    </lineage>
</organism>
<comment type="caution">
    <text evidence="2">The sequence shown here is derived from an EMBL/GenBank/DDBJ whole genome shotgun (WGS) entry which is preliminary data.</text>
</comment>
<feature type="region of interest" description="Disordered" evidence="1">
    <location>
        <begin position="68"/>
        <end position="93"/>
    </location>
</feature>
<proteinExistence type="predicted"/>
<dbReference type="EMBL" id="BQNB010020182">
    <property type="protein sequence ID" value="GJT93221.1"/>
    <property type="molecule type" value="Genomic_DNA"/>
</dbReference>
<feature type="compositionally biased region" description="Pro residues" evidence="1">
    <location>
        <begin position="82"/>
        <end position="93"/>
    </location>
</feature>
<reference evidence="2" key="2">
    <citation type="submission" date="2022-01" db="EMBL/GenBank/DDBJ databases">
        <authorList>
            <person name="Yamashiro T."/>
            <person name="Shiraishi A."/>
            <person name="Satake H."/>
            <person name="Nakayama K."/>
        </authorList>
    </citation>
    <scope>NUCLEOTIDE SEQUENCE</scope>
</reference>
<name>A0ABQ5I0H8_9ASTR</name>
<reference evidence="2" key="1">
    <citation type="journal article" date="2022" name="Int. J. Mol. Sci.">
        <title>Draft Genome of Tanacetum Coccineum: Genomic Comparison of Closely Related Tanacetum-Family Plants.</title>
        <authorList>
            <person name="Yamashiro T."/>
            <person name="Shiraishi A."/>
            <person name="Nakayama K."/>
            <person name="Satake H."/>
        </authorList>
    </citation>
    <scope>NUCLEOTIDE SEQUENCE</scope>
</reference>
<accession>A0ABQ5I0H8</accession>
<gene>
    <name evidence="2" type="ORF">Tco_1082066</name>
</gene>
<evidence type="ECO:0000313" key="2">
    <source>
        <dbReference type="EMBL" id="GJT93221.1"/>
    </source>
</evidence>
<sequence length="185" mass="20450">MVPTLRNPNTPLLGAAPSYVFIRDPVRRLCHRMISCSISDRGQALEKAWVAPGPERQLDAVAGAPKDAPAINEGAQADPAPMQAPQPPPPTPRTMPQRIARLEDEVQELRRSIMRLRGDVDRSIIDQGRFTTWMVSCMTQLMDASGCTYQAFDNTLVGSSQLPYQRRTRRRTGDACTSAPLQPDP</sequence>
<dbReference type="Proteomes" id="UP001151760">
    <property type="component" value="Unassembled WGS sequence"/>
</dbReference>